<accession>A0A6P1DMC6</accession>
<reference evidence="12" key="1">
    <citation type="journal article" date="2020" name="Microbiol. Resour. Announc.">
        <title>Draft Genome Sequences of Thiorhodococcus mannitoliphagus and Thiorhodococcus minor, Purple Sulfur Photosynthetic Bacteria in the Gammaproteobacterial Family Chromatiaceae.</title>
        <authorList>
            <person name="Aviles F.A."/>
            <person name="Meyer T.E."/>
            <person name="Kyndt J.A."/>
        </authorList>
    </citation>
    <scope>NUCLEOTIDE SEQUENCE [LARGE SCALE GENOMIC DNA]</scope>
    <source>
        <strain evidence="12">DSM 18266</strain>
    </source>
</reference>
<dbReference type="PROSITE" id="PS51192">
    <property type="entry name" value="HELICASE_ATP_BIND_1"/>
    <property type="match status" value="1"/>
</dbReference>
<protein>
    <submittedName>
        <fullName evidence="11">Type I-U CRISPR-associated helicase/endonuclease Cas3</fullName>
    </submittedName>
</protein>
<keyword evidence="11" id="KW-0255">Endonuclease</keyword>
<evidence type="ECO:0000313" key="12">
    <source>
        <dbReference type="Proteomes" id="UP000471640"/>
    </source>
</evidence>
<comment type="similarity">
    <text evidence="6">Belongs to the DEAD box helicase family.</text>
</comment>
<dbReference type="GO" id="GO:0003724">
    <property type="term" value="F:RNA helicase activity"/>
    <property type="evidence" value="ECO:0007669"/>
    <property type="project" value="TreeGrafter"/>
</dbReference>
<proteinExistence type="inferred from homology"/>
<dbReference type="Gene3D" id="3.40.50.300">
    <property type="entry name" value="P-loop containing nucleotide triphosphate hydrolases"/>
    <property type="match status" value="2"/>
</dbReference>
<gene>
    <name evidence="11" type="primary">cas3u</name>
    <name evidence="11" type="ORF">G3480_01870</name>
</gene>
<dbReference type="GO" id="GO:0004519">
    <property type="term" value="F:endonuclease activity"/>
    <property type="evidence" value="ECO:0007669"/>
    <property type="project" value="UniProtKB-KW"/>
</dbReference>
<dbReference type="Pfam" id="PF22590">
    <property type="entry name" value="Cas3-like_C_2"/>
    <property type="match status" value="1"/>
</dbReference>
<organism evidence="11 12">
    <name type="scientific">Thiorhodococcus mannitoliphagus</name>
    <dbReference type="NCBI Taxonomy" id="329406"/>
    <lineage>
        <taxon>Bacteria</taxon>
        <taxon>Pseudomonadati</taxon>
        <taxon>Pseudomonadota</taxon>
        <taxon>Gammaproteobacteria</taxon>
        <taxon>Chromatiales</taxon>
        <taxon>Chromatiaceae</taxon>
        <taxon>Thiorhodococcus</taxon>
    </lineage>
</organism>
<dbReference type="InterPro" id="IPR054712">
    <property type="entry name" value="Cas3-like_dom"/>
</dbReference>
<evidence type="ECO:0000256" key="4">
    <source>
        <dbReference type="ARBA" id="ARBA00022840"/>
    </source>
</evidence>
<dbReference type="PANTHER" id="PTHR47959">
    <property type="entry name" value="ATP-DEPENDENT RNA HELICASE RHLE-RELATED"/>
    <property type="match status" value="1"/>
</dbReference>
<dbReference type="GO" id="GO:0005829">
    <property type="term" value="C:cytosol"/>
    <property type="evidence" value="ECO:0007669"/>
    <property type="project" value="TreeGrafter"/>
</dbReference>
<dbReference type="PANTHER" id="PTHR47959:SF1">
    <property type="entry name" value="ATP-DEPENDENT RNA HELICASE DBPA"/>
    <property type="match status" value="1"/>
</dbReference>
<dbReference type="NCBIfam" id="TIGR02621">
    <property type="entry name" value="cas3_GSU0051"/>
    <property type="match status" value="1"/>
</dbReference>
<reference evidence="11 12" key="2">
    <citation type="submission" date="2020-02" db="EMBL/GenBank/DDBJ databases">
        <title>Genome sequences of Thiorhodococcus mannitoliphagus and Thiorhodococcus minor, purple sulfur photosynthetic bacteria in the gammaproteobacterial family, Chromatiaceae.</title>
        <authorList>
            <person name="Aviles F.A."/>
            <person name="Meyer T.E."/>
            <person name="Kyndt J.A."/>
        </authorList>
    </citation>
    <scope>NUCLEOTIDE SEQUENCE [LARGE SCALE GENOMIC DNA]</scope>
    <source>
        <strain evidence="11 12">DSM 18266</strain>
    </source>
</reference>
<comment type="caution">
    <text evidence="11">The sequence shown here is derived from an EMBL/GenBank/DDBJ whole genome shotgun (WGS) entry which is preliminary data.</text>
</comment>
<keyword evidence="3" id="KW-0347">Helicase</keyword>
<keyword evidence="11" id="KW-0540">Nuclease</keyword>
<evidence type="ECO:0000256" key="5">
    <source>
        <dbReference type="ARBA" id="ARBA00023118"/>
    </source>
</evidence>
<dbReference type="SMART" id="SM00490">
    <property type="entry name" value="HELICc"/>
    <property type="match status" value="1"/>
</dbReference>
<dbReference type="InterPro" id="IPR013444">
    <property type="entry name" value="Helicase_Cas3_CRISPR-ass_Anaes"/>
</dbReference>
<dbReference type="InterPro" id="IPR006483">
    <property type="entry name" value="CRISPR-assoc_Cas3_HD"/>
</dbReference>
<evidence type="ECO:0000256" key="3">
    <source>
        <dbReference type="ARBA" id="ARBA00022806"/>
    </source>
</evidence>
<feature type="domain" description="HD Cas3-type" evidence="10">
    <location>
        <begin position="712"/>
        <end position="877"/>
    </location>
</feature>
<keyword evidence="4" id="KW-0067">ATP-binding</keyword>
<evidence type="ECO:0000256" key="2">
    <source>
        <dbReference type="ARBA" id="ARBA00022801"/>
    </source>
</evidence>
<dbReference type="Proteomes" id="UP000471640">
    <property type="component" value="Unassembled WGS sequence"/>
</dbReference>
<dbReference type="RefSeq" id="WP_164651964.1">
    <property type="nucleotide sequence ID" value="NZ_JAAIJR010000004.1"/>
</dbReference>
<dbReference type="InterPro" id="IPR014001">
    <property type="entry name" value="Helicase_ATP-bd"/>
</dbReference>
<evidence type="ECO:0000259" key="10">
    <source>
        <dbReference type="PROSITE" id="PS51643"/>
    </source>
</evidence>
<evidence type="ECO:0000256" key="6">
    <source>
        <dbReference type="ARBA" id="ARBA00038437"/>
    </source>
</evidence>
<dbReference type="InterPro" id="IPR050079">
    <property type="entry name" value="DEAD_box_RNA_helicase"/>
</dbReference>
<evidence type="ECO:0000259" key="8">
    <source>
        <dbReference type="PROSITE" id="PS51192"/>
    </source>
</evidence>
<evidence type="ECO:0000256" key="1">
    <source>
        <dbReference type="ARBA" id="ARBA00022741"/>
    </source>
</evidence>
<keyword evidence="1" id="KW-0547">Nucleotide-binding</keyword>
<keyword evidence="5" id="KW-0051">Antiviral defense</keyword>
<evidence type="ECO:0000313" key="11">
    <source>
        <dbReference type="EMBL" id="NEX19069.1"/>
    </source>
</evidence>
<feature type="region of interest" description="Disordered" evidence="7">
    <location>
        <begin position="418"/>
        <end position="456"/>
    </location>
</feature>
<dbReference type="AlphaFoldDB" id="A0A6P1DMC6"/>
<dbReference type="EMBL" id="JAAIJR010000004">
    <property type="protein sequence ID" value="NEX19069.1"/>
    <property type="molecule type" value="Genomic_DNA"/>
</dbReference>
<feature type="compositionally biased region" description="Basic and acidic residues" evidence="7">
    <location>
        <begin position="418"/>
        <end position="439"/>
    </location>
</feature>
<dbReference type="InterPro" id="IPR001650">
    <property type="entry name" value="Helicase_C-like"/>
</dbReference>
<dbReference type="GO" id="GO:0016787">
    <property type="term" value="F:hydrolase activity"/>
    <property type="evidence" value="ECO:0007669"/>
    <property type="project" value="UniProtKB-KW"/>
</dbReference>
<feature type="domain" description="Helicase C-terminal" evidence="9">
    <location>
        <begin position="249"/>
        <end position="408"/>
    </location>
</feature>
<keyword evidence="2" id="KW-0378">Hydrolase</keyword>
<evidence type="ECO:0000256" key="7">
    <source>
        <dbReference type="SAM" id="MobiDB-lite"/>
    </source>
</evidence>
<evidence type="ECO:0000259" key="9">
    <source>
        <dbReference type="PROSITE" id="PS51194"/>
    </source>
</evidence>
<dbReference type="PROSITE" id="PS51643">
    <property type="entry name" value="HD_CAS3"/>
    <property type="match status" value="1"/>
</dbReference>
<feature type="domain" description="Helicase ATP-binding" evidence="8">
    <location>
        <begin position="23"/>
        <end position="227"/>
    </location>
</feature>
<dbReference type="InterPro" id="IPR027417">
    <property type="entry name" value="P-loop_NTPase"/>
</dbReference>
<dbReference type="GO" id="GO:0051607">
    <property type="term" value="P:defense response to virus"/>
    <property type="evidence" value="ECO:0007669"/>
    <property type="project" value="UniProtKB-KW"/>
</dbReference>
<dbReference type="SUPFAM" id="SSF52540">
    <property type="entry name" value="P-loop containing nucleoside triphosphate hydrolases"/>
    <property type="match status" value="1"/>
</dbReference>
<name>A0A6P1DMC6_9GAMM</name>
<dbReference type="GO" id="GO:0005524">
    <property type="term" value="F:ATP binding"/>
    <property type="evidence" value="ECO:0007669"/>
    <property type="project" value="UniProtKB-KW"/>
</dbReference>
<dbReference type="PROSITE" id="PS51194">
    <property type="entry name" value="HELICASE_CTER"/>
    <property type="match status" value="1"/>
</dbReference>
<sequence length="901" mass="97079">MTIPAFAQITGHAPYPWQERLYASLLAGTLPTAADVSTGGGKTTAVLLHLIALANGAPLARRIAYVVDRRAVVDQTASVIRHWVERLTSCPDLVRRFDDLAAFPAKAPVIIGVLRGGLADDSEWRLDPARPAVLVGTVDMIGSRLLFSGYGNGRSRRAMDAGLLGQDTALYLDEAHLSPGFVGLIRALEGQRIDGPRPGFRGMTLSATDTASGNVLRLDAADLAHPELRRRLDVPKMLQLESAPDRATRLQRMVELAAELSGSVVLYVRTVRDAIALYNGLRKRLKGQAERIGILTGTLRGAERETFAASSVWQAFQPQRLRGTESYWLIATAAGEVGVDLDADHAVMDLAPMDAMIQRLGRVSRTGHRAAQVLVVIDTGALDKINKRLEDFERKAQKPVEAAQEKVEEARAKLEALEAEPKTATKKRAAAEKALEKQQAKLQQALEQKAEAEPPPSEIALTRTVQLLETLTDVSPSALRHIPADQLAAASEQRATPVPLHPETVQALSLTAAHVEVPLEPLLHGVSLEPEAPDVYLCWRWDVPQLVAAGAAAAVDALALFRPEPQELARVPIQTANELLAAAVKRCAELPLLIRDARGRIQAHQLKAEERLPALAYATLFLPSHAGGLRDGLPDPKSAAPVEDVADTTERMRLAPGDTPPDWIDAATTLSIPIPDAENGADLDEADARELVYVVRHYDAALAGEDSDITRLALKPQTLEDHSQRVSAAARRIGEALALPPALLESLAAASAGHDSGKGLRLWQRAASVNGGTPMAKARHGRFRPALLGGYRHEFGSLTDAERAGADELTLHLIAAHHGWSRPGFPDRRQWGPELPPELATTAAQAAAARYGQLQAQLGPWQLAWLEALLKAADAFVSAGRDQHNGIVMADTEDKAHAVDH</sequence>
<keyword evidence="12" id="KW-1185">Reference proteome</keyword>